<dbReference type="CDD" id="cd00454">
    <property type="entry name" value="TrHb1_N"/>
    <property type="match status" value="1"/>
</dbReference>
<feature type="chain" id="PRO_5002899596" evidence="6">
    <location>
        <begin position="20"/>
        <end position="140"/>
    </location>
</feature>
<dbReference type="GO" id="GO:0019825">
    <property type="term" value="F:oxygen binding"/>
    <property type="evidence" value="ECO:0007669"/>
    <property type="project" value="InterPro"/>
</dbReference>
<reference evidence="7 8" key="1">
    <citation type="journal article" date="2011" name="J. Bacteriol.">
        <title>Draft genome sequence of the chemolithoheterotrophic, halophilic methylotroph Methylophaga thiooxydans DMS010.</title>
        <authorList>
            <person name="Boden R."/>
            <person name="Ferriera S."/>
            <person name="Johnson J."/>
            <person name="Kelly D.P."/>
            <person name="Murrell J.C."/>
            <person name="Schafer H."/>
        </authorList>
    </citation>
    <scope>NUCLEOTIDE SEQUENCE [LARGE SCALE GENOMIC DNA]</scope>
    <source>
        <strain evidence="7 8">DMS010</strain>
    </source>
</reference>
<accession>C0N7K0</accession>
<feature type="binding site" description="distal binding residue" evidence="5">
    <location>
        <position position="68"/>
    </location>
    <ligand>
        <name>heme</name>
        <dbReference type="ChEBI" id="CHEBI:30413"/>
    </ligand>
    <ligandPart>
        <name>Fe</name>
        <dbReference type="ChEBI" id="CHEBI:18248"/>
    </ligandPart>
</feature>
<proteinExistence type="predicted"/>
<protein>
    <submittedName>
        <fullName evidence="7">Protozoan/cyanobacterial globin family protein</fullName>
    </submittedName>
</protein>
<keyword evidence="4 5" id="KW-0408">Iron</keyword>
<feature type="signal peptide" evidence="6">
    <location>
        <begin position="1"/>
        <end position="19"/>
    </location>
</feature>
<dbReference type="OrthoDB" id="9795814at2"/>
<dbReference type="SUPFAM" id="SSF46458">
    <property type="entry name" value="Globin-like"/>
    <property type="match status" value="1"/>
</dbReference>
<evidence type="ECO:0000313" key="8">
    <source>
        <dbReference type="Proteomes" id="UP000004679"/>
    </source>
</evidence>
<sequence>MLKKCFSYCAALLLLTACATSTERTLYNKLGGEPGVEKIVTNLVQNIGHDEQIFHYFAEANVTRFKEHLAWHLCDISDGPCTYTGDTMQLIHDGMTINERDFNHMVDLLIEAMYEADVPHHIQNQLLARLAPMRKDIIYR</sequence>
<evidence type="ECO:0000256" key="1">
    <source>
        <dbReference type="ARBA" id="ARBA00022448"/>
    </source>
</evidence>
<keyword evidence="3 5" id="KW-0479">Metal-binding</keyword>
<dbReference type="InterPro" id="IPR012292">
    <property type="entry name" value="Globin/Proto"/>
</dbReference>
<name>C0N7K0_9GAMM</name>
<evidence type="ECO:0000256" key="3">
    <source>
        <dbReference type="ARBA" id="ARBA00022723"/>
    </source>
</evidence>
<feature type="binding site" description="distal binding residue" evidence="5">
    <location>
        <position position="92"/>
    </location>
    <ligand>
        <name>heme</name>
        <dbReference type="ChEBI" id="CHEBI:30413"/>
    </ligand>
    <ligandPart>
        <name>Fe</name>
        <dbReference type="ChEBI" id="CHEBI:18248"/>
    </ligandPart>
</feature>
<dbReference type="Pfam" id="PF01152">
    <property type="entry name" value="Bac_globin"/>
    <property type="match status" value="1"/>
</dbReference>
<gene>
    <name evidence="7" type="ORF">MDMS009_2196</name>
</gene>
<keyword evidence="6" id="KW-0732">Signal</keyword>
<dbReference type="InterPro" id="IPR001486">
    <property type="entry name" value="Hemoglobin_trunc"/>
</dbReference>
<dbReference type="AlphaFoldDB" id="C0N7K0"/>
<dbReference type="HOGENOM" id="CLU_103526_2_0_6"/>
<dbReference type="Gene3D" id="1.10.490.10">
    <property type="entry name" value="Globins"/>
    <property type="match status" value="1"/>
</dbReference>
<dbReference type="InterPro" id="IPR009050">
    <property type="entry name" value="Globin-like_sf"/>
</dbReference>
<evidence type="ECO:0000256" key="6">
    <source>
        <dbReference type="SAM" id="SignalP"/>
    </source>
</evidence>
<evidence type="ECO:0000256" key="2">
    <source>
        <dbReference type="ARBA" id="ARBA00022617"/>
    </source>
</evidence>
<dbReference type="RefSeq" id="WP_008291702.1">
    <property type="nucleotide sequence ID" value="NZ_GG657899.1"/>
</dbReference>
<dbReference type="PROSITE" id="PS51257">
    <property type="entry name" value="PROKAR_LIPOPROTEIN"/>
    <property type="match status" value="1"/>
</dbReference>
<organism evidence="7 8">
    <name type="scientific">Methylophaga thiooxydans DMS010</name>
    <dbReference type="NCBI Taxonomy" id="637616"/>
    <lineage>
        <taxon>Bacteria</taxon>
        <taxon>Pseudomonadati</taxon>
        <taxon>Pseudomonadota</taxon>
        <taxon>Gammaproteobacteria</taxon>
        <taxon>Thiotrichales</taxon>
        <taxon>Piscirickettsiaceae</taxon>
        <taxon>Methylophaga</taxon>
    </lineage>
</organism>
<dbReference type="GO" id="GO:0020037">
    <property type="term" value="F:heme binding"/>
    <property type="evidence" value="ECO:0007669"/>
    <property type="project" value="InterPro"/>
</dbReference>
<dbReference type="GO" id="GO:0046872">
    <property type="term" value="F:metal ion binding"/>
    <property type="evidence" value="ECO:0007669"/>
    <property type="project" value="UniProtKB-KW"/>
</dbReference>
<dbReference type="EMBL" id="GG657899">
    <property type="protein sequence ID" value="EEF79609.1"/>
    <property type="molecule type" value="Genomic_DNA"/>
</dbReference>
<keyword evidence="1" id="KW-0813">Transport</keyword>
<evidence type="ECO:0000256" key="5">
    <source>
        <dbReference type="PIRSR" id="PIRSR601486-1"/>
    </source>
</evidence>
<keyword evidence="8" id="KW-1185">Reference proteome</keyword>
<dbReference type="Proteomes" id="UP000004679">
    <property type="component" value="Unassembled WGS sequence"/>
</dbReference>
<evidence type="ECO:0000313" key="7">
    <source>
        <dbReference type="EMBL" id="EEF79609.1"/>
    </source>
</evidence>
<keyword evidence="2 5" id="KW-0349">Heme</keyword>
<evidence type="ECO:0000256" key="4">
    <source>
        <dbReference type="ARBA" id="ARBA00023004"/>
    </source>
</evidence>